<dbReference type="InterPro" id="IPR041881">
    <property type="entry name" value="PqqD_sf"/>
</dbReference>
<dbReference type="Pfam" id="PF05402">
    <property type="entry name" value="PqqD"/>
    <property type="match status" value="1"/>
</dbReference>
<proteinExistence type="predicted"/>
<dbReference type="Proteomes" id="UP000218944">
    <property type="component" value="Unassembled WGS sequence"/>
</dbReference>
<dbReference type="Gene3D" id="1.10.10.1150">
    <property type="entry name" value="Coenzyme PQQ synthesis protein D (PqqD)"/>
    <property type="match status" value="1"/>
</dbReference>
<reference evidence="1 2" key="1">
    <citation type="submission" date="2017-08" db="EMBL/GenBank/DDBJ databases">
        <title>Genome sequence of Streptomyces albireticuli NRRL B-1670.</title>
        <authorList>
            <person name="Graham D.E."/>
            <person name="Mahan K.M."/>
            <person name="Klingeman D.M."/>
            <person name="Hettich R.L."/>
            <person name="Parry R.J."/>
            <person name="Spain J.C."/>
        </authorList>
    </citation>
    <scope>NUCLEOTIDE SEQUENCE [LARGE SCALE GENOMIC DNA]</scope>
    <source>
        <strain evidence="1 2">NRRL B-1670</strain>
    </source>
</reference>
<dbReference type="AlphaFoldDB" id="A0A2A2DC22"/>
<comment type="caution">
    <text evidence="1">The sequence shown here is derived from an EMBL/GenBank/DDBJ whole genome shotgun (WGS) entry which is preliminary data.</text>
</comment>
<sequence>MSVLSLHPDVSAADTEDGMVLLDEVAGRYWQLNGTGATVLRALLDGATPREVAHSLAERYPGLTTERTNGDVAALINSLSEARLVVTA</sequence>
<keyword evidence="2" id="KW-1185">Reference proteome</keyword>
<evidence type="ECO:0000313" key="1">
    <source>
        <dbReference type="EMBL" id="PAU50028.1"/>
    </source>
</evidence>
<dbReference type="NCBIfam" id="NF033530">
    <property type="entry name" value="lasso_PqqD_Strm"/>
    <property type="match status" value="1"/>
</dbReference>
<dbReference type="InterPro" id="IPR008792">
    <property type="entry name" value="PQQD"/>
</dbReference>
<name>A0A2A2DC22_9ACTN</name>
<dbReference type="EMBL" id="NSJV01000089">
    <property type="protein sequence ID" value="PAU50028.1"/>
    <property type="molecule type" value="Genomic_DNA"/>
</dbReference>
<dbReference type="RefSeq" id="WP_095579177.1">
    <property type="nucleotide sequence ID" value="NZ_JAJQQQ010000005.1"/>
</dbReference>
<protein>
    <submittedName>
        <fullName evidence="1">PqqD family protein</fullName>
    </submittedName>
</protein>
<organism evidence="1 2">
    <name type="scientific">Streptomyces albireticuli</name>
    <dbReference type="NCBI Taxonomy" id="1940"/>
    <lineage>
        <taxon>Bacteria</taxon>
        <taxon>Bacillati</taxon>
        <taxon>Actinomycetota</taxon>
        <taxon>Actinomycetes</taxon>
        <taxon>Kitasatosporales</taxon>
        <taxon>Streptomycetaceae</taxon>
        <taxon>Streptomyces</taxon>
    </lineage>
</organism>
<accession>A0A2A2DC22</accession>
<evidence type="ECO:0000313" key="2">
    <source>
        <dbReference type="Proteomes" id="UP000218944"/>
    </source>
</evidence>
<gene>
    <name evidence="1" type="ORF">CK936_04695</name>
</gene>